<name>A0A1C7D8Q0_9SPHN</name>
<dbReference type="Proteomes" id="UP000092698">
    <property type="component" value="Chromosome"/>
</dbReference>
<evidence type="ECO:0000256" key="1">
    <source>
        <dbReference type="SAM" id="Phobius"/>
    </source>
</evidence>
<dbReference type="InterPro" id="IPR009495">
    <property type="entry name" value="NrsF"/>
</dbReference>
<keyword evidence="1" id="KW-0812">Transmembrane</keyword>
<dbReference type="KEGG" id="anh:A6F65_01512"/>
<sequence>MNTADLIARLADEGPSTHARPAMMILGWTAGAFLACLALLALVLGAPILVVAPATAGVVMAKLAFPLGIALAGGLAVRAAGVPGRSARWPVFALAAIFAVSALVVALEAAQFTPAFPGGTWARCVTAILLLTPVVFLASCRALRKLAPTNLRLAGGVAGLFSAAVGATAYAFWCPETTVTFQLAWYGGPIILAGAVGALLGPRLLRW</sequence>
<evidence type="ECO:0008006" key="4">
    <source>
        <dbReference type="Google" id="ProtNLM"/>
    </source>
</evidence>
<organism evidence="2 3">
    <name type="scientific">Paraurantiacibacter namhicola</name>
    <dbReference type="NCBI Taxonomy" id="645517"/>
    <lineage>
        <taxon>Bacteria</taxon>
        <taxon>Pseudomonadati</taxon>
        <taxon>Pseudomonadota</taxon>
        <taxon>Alphaproteobacteria</taxon>
        <taxon>Sphingomonadales</taxon>
        <taxon>Erythrobacteraceae</taxon>
        <taxon>Paraurantiacibacter</taxon>
    </lineage>
</organism>
<dbReference type="STRING" id="645517.A6F65_01512"/>
<evidence type="ECO:0000313" key="3">
    <source>
        <dbReference type="Proteomes" id="UP000092698"/>
    </source>
</evidence>
<feature type="transmembrane region" description="Helical" evidence="1">
    <location>
        <begin position="119"/>
        <end position="139"/>
    </location>
</feature>
<feature type="transmembrane region" description="Helical" evidence="1">
    <location>
        <begin position="89"/>
        <end position="107"/>
    </location>
</feature>
<dbReference type="RefSeq" id="WP_067787353.1">
    <property type="nucleotide sequence ID" value="NZ_CP016545.1"/>
</dbReference>
<dbReference type="AlphaFoldDB" id="A0A1C7D8Q0"/>
<evidence type="ECO:0000313" key="2">
    <source>
        <dbReference type="EMBL" id="ANU07815.1"/>
    </source>
</evidence>
<gene>
    <name evidence="2" type="ORF">A6F65_01512</name>
</gene>
<dbReference type="EMBL" id="CP016545">
    <property type="protein sequence ID" value="ANU07815.1"/>
    <property type="molecule type" value="Genomic_DNA"/>
</dbReference>
<dbReference type="OrthoDB" id="7409897at2"/>
<feature type="transmembrane region" description="Helical" evidence="1">
    <location>
        <begin position="151"/>
        <end position="173"/>
    </location>
</feature>
<feature type="transmembrane region" description="Helical" evidence="1">
    <location>
        <begin position="56"/>
        <end position="77"/>
    </location>
</feature>
<keyword evidence="3" id="KW-1185">Reference proteome</keyword>
<proteinExistence type="predicted"/>
<keyword evidence="1" id="KW-0472">Membrane</keyword>
<accession>A0A1C7D8Q0</accession>
<dbReference type="Pfam" id="PF06532">
    <property type="entry name" value="NrsF"/>
    <property type="match status" value="1"/>
</dbReference>
<feature type="transmembrane region" description="Helical" evidence="1">
    <location>
        <begin position="25"/>
        <end position="50"/>
    </location>
</feature>
<feature type="transmembrane region" description="Helical" evidence="1">
    <location>
        <begin position="185"/>
        <end position="205"/>
    </location>
</feature>
<reference evidence="2 3" key="1">
    <citation type="submission" date="2016-07" db="EMBL/GenBank/DDBJ databases">
        <title>Complete genome sequence of Altererythrobacter namhicola JCM 16345T, containing esterase-encoding genes.</title>
        <authorList>
            <person name="Cheng H."/>
            <person name="Wu Y.-H."/>
            <person name="Jian S.-L."/>
            <person name="Huo Y.-Y."/>
            <person name="Wang C.-S."/>
            <person name="Xu X.-W."/>
        </authorList>
    </citation>
    <scope>NUCLEOTIDE SEQUENCE [LARGE SCALE GENOMIC DNA]</scope>
    <source>
        <strain evidence="2 3">JCM 16345</strain>
    </source>
</reference>
<protein>
    <recommendedName>
        <fullName evidence="4">Anti-sigma-F factor NrsF</fullName>
    </recommendedName>
</protein>
<keyword evidence="1" id="KW-1133">Transmembrane helix</keyword>